<dbReference type="Gramene" id="PHT76390">
    <property type="protein sequence ID" value="PHT76390"/>
    <property type="gene ID" value="T459_19912"/>
</dbReference>
<reference evidence="1 2" key="2">
    <citation type="journal article" date="2017" name="Genome Biol.">
        <title>New reference genome sequences of hot pepper reveal the massive evolution of plant disease-resistance genes by retroduplication.</title>
        <authorList>
            <person name="Kim S."/>
            <person name="Park J."/>
            <person name="Yeom S.I."/>
            <person name="Kim Y.M."/>
            <person name="Seo E."/>
            <person name="Kim K.T."/>
            <person name="Kim M.S."/>
            <person name="Lee J.M."/>
            <person name="Cheong K."/>
            <person name="Shin H.S."/>
            <person name="Kim S.B."/>
            <person name="Han K."/>
            <person name="Lee J."/>
            <person name="Park M."/>
            <person name="Lee H.A."/>
            <person name="Lee H.Y."/>
            <person name="Lee Y."/>
            <person name="Oh S."/>
            <person name="Lee J.H."/>
            <person name="Choi E."/>
            <person name="Choi E."/>
            <person name="Lee S.E."/>
            <person name="Jeon J."/>
            <person name="Kim H."/>
            <person name="Choi G."/>
            <person name="Song H."/>
            <person name="Lee J."/>
            <person name="Lee S.C."/>
            <person name="Kwon J.K."/>
            <person name="Lee H.Y."/>
            <person name="Koo N."/>
            <person name="Hong Y."/>
            <person name="Kim R.W."/>
            <person name="Kang W.H."/>
            <person name="Huh J.H."/>
            <person name="Kang B.C."/>
            <person name="Yang T.J."/>
            <person name="Lee Y.H."/>
            <person name="Bennetzen J.L."/>
            <person name="Choi D."/>
        </authorList>
    </citation>
    <scope>NUCLEOTIDE SEQUENCE [LARGE SCALE GENOMIC DNA]</scope>
    <source>
        <strain evidence="2">cv. CM334</strain>
    </source>
</reference>
<proteinExistence type="predicted"/>
<protein>
    <submittedName>
        <fullName evidence="1">Uncharacterized protein</fullName>
    </submittedName>
</protein>
<dbReference type="PANTHER" id="PTHR33022">
    <property type="entry name" value="DUF1985 DOMAIN-CONTAINING PROTEIN"/>
    <property type="match status" value="1"/>
</dbReference>
<dbReference type="Proteomes" id="UP000222542">
    <property type="component" value="Unassembled WGS sequence"/>
</dbReference>
<name>A0A2G2Z2Z0_CAPAN</name>
<comment type="caution">
    <text evidence="1">The sequence shown here is derived from an EMBL/GenBank/DDBJ whole genome shotgun (WGS) entry which is preliminary data.</text>
</comment>
<organism evidence="1 2">
    <name type="scientific">Capsicum annuum</name>
    <name type="common">Capsicum pepper</name>
    <dbReference type="NCBI Taxonomy" id="4072"/>
    <lineage>
        <taxon>Eukaryota</taxon>
        <taxon>Viridiplantae</taxon>
        <taxon>Streptophyta</taxon>
        <taxon>Embryophyta</taxon>
        <taxon>Tracheophyta</taxon>
        <taxon>Spermatophyta</taxon>
        <taxon>Magnoliopsida</taxon>
        <taxon>eudicotyledons</taxon>
        <taxon>Gunneridae</taxon>
        <taxon>Pentapetalae</taxon>
        <taxon>asterids</taxon>
        <taxon>lamiids</taxon>
        <taxon>Solanales</taxon>
        <taxon>Solanaceae</taxon>
        <taxon>Solanoideae</taxon>
        <taxon>Capsiceae</taxon>
        <taxon>Capsicum</taxon>
    </lineage>
</organism>
<dbReference type="EMBL" id="AYRZ02000007">
    <property type="protein sequence ID" value="PHT76390.1"/>
    <property type="molecule type" value="Genomic_DNA"/>
</dbReference>
<accession>A0A2G2Z2Z0</accession>
<dbReference type="PANTHER" id="PTHR33022:SF13">
    <property type="entry name" value="UBIQUITIN-LIKE PROTEASE FAMILY PROFILE DOMAIN-CONTAINING PROTEIN"/>
    <property type="match status" value="1"/>
</dbReference>
<evidence type="ECO:0000313" key="1">
    <source>
        <dbReference type="EMBL" id="PHT76390.1"/>
    </source>
</evidence>
<sequence>MESKRGVIPSKRISYPYTPLDIKTAKRRRKSTSKVDVTVEVTAEKHNITVDNPSTTSKEEEKVGPVSLEERKNYPFEGFNISDESPKKLTQLIKYNSKWIADGLLKHHVGRDCDLFVATYAEYLSDGLQVPNDGINVVLLHKRYVALLWKYEEVKA</sequence>
<reference evidence="1 2" key="1">
    <citation type="journal article" date="2014" name="Nat. Genet.">
        <title>Genome sequence of the hot pepper provides insights into the evolution of pungency in Capsicum species.</title>
        <authorList>
            <person name="Kim S."/>
            <person name="Park M."/>
            <person name="Yeom S.I."/>
            <person name="Kim Y.M."/>
            <person name="Lee J.M."/>
            <person name="Lee H.A."/>
            <person name="Seo E."/>
            <person name="Choi J."/>
            <person name="Cheong K."/>
            <person name="Kim K.T."/>
            <person name="Jung K."/>
            <person name="Lee G.W."/>
            <person name="Oh S.K."/>
            <person name="Bae C."/>
            <person name="Kim S.B."/>
            <person name="Lee H.Y."/>
            <person name="Kim S.Y."/>
            <person name="Kim M.S."/>
            <person name="Kang B.C."/>
            <person name="Jo Y.D."/>
            <person name="Yang H.B."/>
            <person name="Jeong H.J."/>
            <person name="Kang W.H."/>
            <person name="Kwon J.K."/>
            <person name="Shin C."/>
            <person name="Lim J.Y."/>
            <person name="Park J.H."/>
            <person name="Huh J.H."/>
            <person name="Kim J.S."/>
            <person name="Kim B.D."/>
            <person name="Cohen O."/>
            <person name="Paran I."/>
            <person name="Suh M.C."/>
            <person name="Lee S.B."/>
            <person name="Kim Y.K."/>
            <person name="Shin Y."/>
            <person name="Noh S.J."/>
            <person name="Park J."/>
            <person name="Seo Y.S."/>
            <person name="Kwon S.Y."/>
            <person name="Kim H.A."/>
            <person name="Park J.M."/>
            <person name="Kim H.J."/>
            <person name="Choi S.B."/>
            <person name="Bosland P.W."/>
            <person name="Reeves G."/>
            <person name="Jo S.H."/>
            <person name="Lee B.W."/>
            <person name="Cho H.T."/>
            <person name="Choi H.S."/>
            <person name="Lee M.S."/>
            <person name="Yu Y."/>
            <person name="Do Choi Y."/>
            <person name="Park B.S."/>
            <person name="van Deynze A."/>
            <person name="Ashrafi H."/>
            <person name="Hill T."/>
            <person name="Kim W.T."/>
            <person name="Pai H.S."/>
            <person name="Ahn H.K."/>
            <person name="Yeam I."/>
            <person name="Giovannoni J.J."/>
            <person name="Rose J.K."/>
            <person name="Sorensen I."/>
            <person name="Lee S.J."/>
            <person name="Kim R.W."/>
            <person name="Choi I.Y."/>
            <person name="Choi B.S."/>
            <person name="Lim J.S."/>
            <person name="Lee Y.H."/>
            <person name="Choi D."/>
        </authorList>
    </citation>
    <scope>NUCLEOTIDE SEQUENCE [LARGE SCALE GENOMIC DNA]</scope>
    <source>
        <strain evidence="2">cv. CM334</strain>
    </source>
</reference>
<keyword evidence="2" id="KW-1185">Reference proteome</keyword>
<dbReference type="AlphaFoldDB" id="A0A2G2Z2Z0"/>
<gene>
    <name evidence="1" type="ORF">T459_19912</name>
</gene>
<evidence type="ECO:0000313" key="2">
    <source>
        <dbReference type="Proteomes" id="UP000222542"/>
    </source>
</evidence>